<evidence type="ECO:0000256" key="3">
    <source>
        <dbReference type="ARBA" id="ARBA00022525"/>
    </source>
</evidence>
<evidence type="ECO:0000259" key="8">
    <source>
        <dbReference type="Pfam" id="PF00746"/>
    </source>
</evidence>
<protein>
    <submittedName>
        <fullName evidence="10">LPXTG-motif cell wall anchor domain-containing protein</fullName>
    </submittedName>
</protein>
<feature type="compositionally biased region" description="Low complexity" evidence="6">
    <location>
        <begin position="556"/>
        <end position="569"/>
    </location>
</feature>
<gene>
    <name evidence="10" type="ORF">SAMN04488554_3342</name>
</gene>
<name>A0A1H5MEH1_9MICO</name>
<dbReference type="Pfam" id="PF19407">
    <property type="entry name" value="DUF5979"/>
    <property type="match status" value="2"/>
</dbReference>
<keyword evidence="4" id="KW-0732">Signal</keyword>
<dbReference type="SUPFAM" id="SSF49401">
    <property type="entry name" value="Bacterial adhesins"/>
    <property type="match status" value="2"/>
</dbReference>
<feature type="domain" description="DUF5979" evidence="9">
    <location>
        <begin position="443"/>
        <end position="543"/>
    </location>
</feature>
<accession>A0A1H5MEH1</accession>
<reference evidence="11" key="1">
    <citation type="submission" date="2016-10" db="EMBL/GenBank/DDBJ databases">
        <authorList>
            <person name="Varghese N."/>
            <person name="Submissions S."/>
        </authorList>
    </citation>
    <scope>NUCLEOTIDE SEQUENCE [LARGE SCALE GENOMIC DNA]</scope>
    <source>
        <strain evidence="11">DSM 21368</strain>
    </source>
</reference>
<evidence type="ECO:0000256" key="2">
    <source>
        <dbReference type="ARBA" id="ARBA00022512"/>
    </source>
</evidence>
<evidence type="ECO:0000259" key="9">
    <source>
        <dbReference type="Pfam" id="PF19407"/>
    </source>
</evidence>
<evidence type="ECO:0000256" key="5">
    <source>
        <dbReference type="ARBA" id="ARBA00023088"/>
    </source>
</evidence>
<dbReference type="NCBIfam" id="TIGR01167">
    <property type="entry name" value="LPXTG_anchor"/>
    <property type="match status" value="1"/>
</dbReference>
<dbReference type="Proteomes" id="UP000199220">
    <property type="component" value="Unassembled WGS sequence"/>
</dbReference>
<proteinExistence type="predicted"/>
<keyword evidence="7" id="KW-1133">Transmembrane helix</keyword>
<dbReference type="EMBL" id="FNTX01000002">
    <property type="protein sequence ID" value="SEE87869.1"/>
    <property type="molecule type" value="Genomic_DNA"/>
</dbReference>
<comment type="subcellular location">
    <subcellularLocation>
        <location evidence="1">Secreted</location>
        <location evidence="1">Cell wall</location>
    </subcellularLocation>
</comment>
<keyword evidence="7" id="KW-0472">Membrane</keyword>
<feature type="compositionally biased region" description="Polar residues" evidence="6">
    <location>
        <begin position="544"/>
        <end position="554"/>
    </location>
</feature>
<keyword evidence="7" id="KW-0812">Transmembrane</keyword>
<evidence type="ECO:0000313" key="11">
    <source>
        <dbReference type="Proteomes" id="UP000199220"/>
    </source>
</evidence>
<sequence>MTSSSEVARLPRQAMRAVVTALLGAVLTLVGVTTATAAPPYETEAEVTDLQFTSEVVRTGSTAELTGSWSLPDNPATPAGFTMALPEGLQGVRTEFPMRTPSGEQMGSCVVDGTSLTCDLDEAYVAEHPLDLKGDFRFWVTVTTEVTEETEVTYDFGATEASVTIEPRPDSQPCTENCEVRNISTVKWGDYDPESGNFLWVVRVGAEDETGMPGGREVVVTDTVAPGHQVVPGQTVLRRTNEVVVNGNGYPSPANWVEAPVDSYQVSADGTTVTFTSEEGYFYVVDVVSEITDGGLRGTYDNAATIEVTGEEVRTVSARSQSHGGSASGVGTDVGVFALTKEVIGDAVGLEGTVFTGTYEVQESEGAEPTQHTFEVMDGETWVSPEFPAGTRVVILGEDPPTGTGQVQWADPVFSETEFVLDGGVVRDVSLTNEASVLMGQFSAAKLLTGDGAAQVPADATFTLDYSFPAGPGFESGAGELVLPVDGTAVTSPMIPAGAEVTVVEQEPGAVAGASWGAVTYSTESVRIVADEVVEMSVTNEITVTSPPSETETAPSGDDTVPSTDVTVPPDAPTPPATAGSLPSTGADGTVVAGISGLLLVSGAVLLVARRRAARRA</sequence>
<dbReference type="AlphaFoldDB" id="A0A1H5MEH1"/>
<feature type="region of interest" description="Disordered" evidence="6">
    <location>
        <begin position="544"/>
        <end position="584"/>
    </location>
</feature>
<evidence type="ECO:0000256" key="7">
    <source>
        <dbReference type="SAM" id="Phobius"/>
    </source>
</evidence>
<organism evidence="10 11">
    <name type="scientific">Ruania alba</name>
    <dbReference type="NCBI Taxonomy" id="648782"/>
    <lineage>
        <taxon>Bacteria</taxon>
        <taxon>Bacillati</taxon>
        <taxon>Actinomycetota</taxon>
        <taxon>Actinomycetes</taxon>
        <taxon>Micrococcales</taxon>
        <taxon>Ruaniaceae</taxon>
        <taxon>Ruania</taxon>
    </lineage>
</organism>
<dbReference type="InterPro" id="IPR046022">
    <property type="entry name" value="DUF5979"/>
</dbReference>
<dbReference type="GO" id="GO:0007155">
    <property type="term" value="P:cell adhesion"/>
    <property type="evidence" value="ECO:0007669"/>
    <property type="project" value="InterPro"/>
</dbReference>
<dbReference type="RefSeq" id="WP_175477167.1">
    <property type="nucleotide sequence ID" value="NZ_FNTX01000002.1"/>
</dbReference>
<evidence type="ECO:0000256" key="4">
    <source>
        <dbReference type="ARBA" id="ARBA00022729"/>
    </source>
</evidence>
<feature type="transmembrane region" description="Helical" evidence="7">
    <location>
        <begin position="591"/>
        <end position="609"/>
    </location>
</feature>
<evidence type="ECO:0000256" key="1">
    <source>
        <dbReference type="ARBA" id="ARBA00004191"/>
    </source>
</evidence>
<keyword evidence="3" id="KW-0964">Secreted</keyword>
<dbReference type="Gene3D" id="2.60.40.1280">
    <property type="match status" value="1"/>
</dbReference>
<keyword evidence="2" id="KW-0134">Cell wall</keyword>
<evidence type="ECO:0000256" key="6">
    <source>
        <dbReference type="SAM" id="MobiDB-lite"/>
    </source>
</evidence>
<dbReference type="InterPro" id="IPR008966">
    <property type="entry name" value="Adhesion_dom_sf"/>
</dbReference>
<evidence type="ECO:0000313" key="10">
    <source>
        <dbReference type="EMBL" id="SEE87869.1"/>
    </source>
</evidence>
<dbReference type="InterPro" id="IPR011252">
    <property type="entry name" value="Fibrogen-bd_dom1"/>
</dbReference>
<dbReference type="Gene3D" id="2.60.40.740">
    <property type="match status" value="1"/>
</dbReference>
<dbReference type="InterPro" id="IPR019931">
    <property type="entry name" value="LPXTG_anchor"/>
</dbReference>
<feature type="domain" description="Gram-positive cocci surface proteins LPxTG" evidence="8">
    <location>
        <begin position="577"/>
        <end position="612"/>
    </location>
</feature>
<dbReference type="STRING" id="648782.SAMN04488554_3342"/>
<keyword evidence="5" id="KW-0572">Peptidoglycan-anchor</keyword>
<keyword evidence="11" id="KW-1185">Reference proteome</keyword>
<dbReference type="Pfam" id="PF00746">
    <property type="entry name" value="Gram_pos_anchor"/>
    <property type="match status" value="1"/>
</dbReference>
<feature type="domain" description="DUF5979" evidence="9">
    <location>
        <begin position="337"/>
        <end position="434"/>
    </location>
</feature>